<organism evidence="3 4">
    <name type="scientific">Skermanella aerolata</name>
    <dbReference type="NCBI Taxonomy" id="393310"/>
    <lineage>
        <taxon>Bacteria</taxon>
        <taxon>Pseudomonadati</taxon>
        <taxon>Pseudomonadota</taxon>
        <taxon>Alphaproteobacteria</taxon>
        <taxon>Rhodospirillales</taxon>
        <taxon>Azospirillaceae</taxon>
        <taxon>Skermanella</taxon>
    </lineage>
</organism>
<sequence>MSDQGSRAATGEEEFIRVVDTSGELMGEFPSSRIAREFARRMIEARKASTLIVEWSKHGRRGQLAITRRTVDAADRRLQELKHQNERRARRWANLISGIAVAVIGMLALLNVAGAYLEARQVRPGQSVVQTRTGG</sequence>
<keyword evidence="4" id="KW-1185">Reference proteome</keyword>
<evidence type="ECO:0000313" key="3">
    <source>
        <dbReference type="EMBL" id="GEO39244.1"/>
    </source>
</evidence>
<keyword evidence="1" id="KW-0175">Coiled coil</keyword>
<comment type="caution">
    <text evidence="3">The sequence shown here is derived from an EMBL/GenBank/DDBJ whole genome shotgun (WGS) entry which is preliminary data.</text>
</comment>
<reference evidence="3 4" key="1">
    <citation type="submission" date="2019-07" db="EMBL/GenBank/DDBJ databases">
        <title>Whole genome shotgun sequence of Skermanella aerolata NBRC 106429.</title>
        <authorList>
            <person name="Hosoyama A."/>
            <person name="Uohara A."/>
            <person name="Ohji S."/>
            <person name="Ichikawa N."/>
        </authorList>
    </citation>
    <scope>NUCLEOTIDE SEQUENCE [LARGE SCALE GENOMIC DNA]</scope>
    <source>
        <strain evidence="3 4">NBRC 106429</strain>
    </source>
</reference>
<gene>
    <name evidence="3" type="ORF">SAE02_33920</name>
</gene>
<evidence type="ECO:0000256" key="1">
    <source>
        <dbReference type="SAM" id="Coils"/>
    </source>
</evidence>
<evidence type="ECO:0000313" key="4">
    <source>
        <dbReference type="Proteomes" id="UP000321523"/>
    </source>
</evidence>
<keyword evidence="2" id="KW-0812">Transmembrane</keyword>
<protein>
    <submittedName>
        <fullName evidence="3">Uncharacterized protein</fullName>
    </submittedName>
</protein>
<keyword evidence="2" id="KW-1133">Transmembrane helix</keyword>
<feature type="coiled-coil region" evidence="1">
    <location>
        <begin position="64"/>
        <end position="91"/>
    </location>
</feature>
<proteinExistence type="predicted"/>
<evidence type="ECO:0000256" key="2">
    <source>
        <dbReference type="SAM" id="Phobius"/>
    </source>
</evidence>
<name>A0A512DRZ6_9PROT</name>
<accession>A0A512DRZ6</accession>
<dbReference type="OrthoDB" id="9959983at2"/>
<keyword evidence="2" id="KW-0472">Membrane</keyword>
<dbReference type="EMBL" id="BJYZ01000015">
    <property type="protein sequence ID" value="GEO39244.1"/>
    <property type="molecule type" value="Genomic_DNA"/>
</dbReference>
<feature type="transmembrane region" description="Helical" evidence="2">
    <location>
        <begin position="92"/>
        <end position="117"/>
    </location>
</feature>
<dbReference type="Proteomes" id="UP000321523">
    <property type="component" value="Unassembled WGS sequence"/>
</dbReference>
<dbReference type="RefSeq" id="WP_044431136.1">
    <property type="nucleotide sequence ID" value="NZ_BJYZ01000015.1"/>
</dbReference>
<dbReference type="AlphaFoldDB" id="A0A512DRZ6"/>